<dbReference type="Proteomes" id="UP000250321">
    <property type="component" value="Unassembled WGS sequence"/>
</dbReference>
<evidence type="ECO:0000259" key="1">
    <source>
        <dbReference type="Pfam" id="PF18117"/>
    </source>
</evidence>
<keyword evidence="3" id="KW-1185">Reference proteome</keyword>
<gene>
    <name evidence="2" type="ORF">Pyn_31077</name>
</gene>
<feature type="domain" description="EDS1 EP" evidence="1">
    <location>
        <begin position="17"/>
        <end position="77"/>
    </location>
</feature>
<dbReference type="AlphaFoldDB" id="A0A314XQI9"/>
<dbReference type="InterPro" id="IPR041266">
    <property type="entry name" value="EDS1_EP"/>
</dbReference>
<evidence type="ECO:0000313" key="2">
    <source>
        <dbReference type="EMBL" id="PQP97044.1"/>
    </source>
</evidence>
<dbReference type="Pfam" id="PF18117">
    <property type="entry name" value="EDS1_EP"/>
    <property type="match status" value="1"/>
</dbReference>
<accession>A0A314XQI9</accession>
<comment type="caution">
    <text evidence="2">The sequence shown here is derived from an EMBL/GenBank/DDBJ whole genome shotgun (WGS) entry which is preliminary data.</text>
</comment>
<dbReference type="EMBL" id="PJQY01002021">
    <property type="protein sequence ID" value="PQP97044.1"/>
    <property type="molecule type" value="Genomic_DNA"/>
</dbReference>
<sequence>MAGALPKVANRNQWGICFWEEVEELLKQTHSAEAIYGERDRVLELQRNLGKWIKDGEVGKYVLLEQSSFVKLWNKLAAQARCCRHCPSPTDLDNLS</sequence>
<proteinExistence type="predicted"/>
<organism evidence="2 3">
    <name type="scientific">Prunus yedoensis var. nudiflora</name>
    <dbReference type="NCBI Taxonomy" id="2094558"/>
    <lineage>
        <taxon>Eukaryota</taxon>
        <taxon>Viridiplantae</taxon>
        <taxon>Streptophyta</taxon>
        <taxon>Embryophyta</taxon>
        <taxon>Tracheophyta</taxon>
        <taxon>Spermatophyta</taxon>
        <taxon>Magnoliopsida</taxon>
        <taxon>eudicotyledons</taxon>
        <taxon>Gunneridae</taxon>
        <taxon>Pentapetalae</taxon>
        <taxon>rosids</taxon>
        <taxon>fabids</taxon>
        <taxon>Rosales</taxon>
        <taxon>Rosaceae</taxon>
        <taxon>Amygdaloideae</taxon>
        <taxon>Amygdaleae</taxon>
        <taxon>Prunus</taxon>
    </lineage>
</organism>
<name>A0A314XQI9_PRUYE</name>
<reference evidence="2 3" key="1">
    <citation type="submission" date="2018-02" db="EMBL/GenBank/DDBJ databases">
        <title>Draft genome of wild Prunus yedoensis var. nudiflora.</title>
        <authorList>
            <person name="Baek S."/>
            <person name="Kim J.-H."/>
            <person name="Choi K."/>
            <person name="Kim G.-B."/>
            <person name="Cho A."/>
            <person name="Jang H."/>
            <person name="Shin C.-H."/>
            <person name="Yu H.-J."/>
            <person name="Mun J.-H."/>
        </authorList>
    </citation>
    <scope>NUCLEOTIDE SEQUENCE [LARGE SCALE GENOMIC DNA]</scope>
    <source>
        <strain evidence="3">cv. Jeju island</strain>
        <tissue evidence="2">Leaf</tissue>
    </source>
</reference>
<dbReference type="InterPro" id="IPR044214">
    <property type="entry name" value="EDS1-like"/>
</dbReference>
<dbReference type="OrthoDB" id="1702954at2759"/>
<dbReference type="GO" id="GO:0006952">
    <property type="term" value="P:defense response"/>
    <property type="evidence" value="ECO:0007669"/>
    <property type="project" value="InterPro"/>
</dbReference>
<dbReference type="PANTHER" id="PTHR47090">
    <property type="entry name" value="PROTEIN EDS1-RELATED"/>
    <property type="match status" value="1"/>
</dbReference>
<protein>
    <submittedName>
        <fullName evidence="2">Protein EDS1-like</fullName>
    </submittedName>
</protein>
<evidence type="ECO:0000313" key="3">
    <source>
        <dbReference type="Proteomes" id="UP000250321"/>
    </source>
</evidence>
<dbReference type="PANTHER" id="PTHR47090:SF2">
    <property type="entry name" value="PROTEIN EDS1-RELATED"/>
    <property type="match status" value="1"/>
</dbReference>
<dbReference type="STRING" id="2094558.A0A314XQI9"/>